<evidence type="ECO:0000313" key="4">
    <source>
        <dbReference type="EMBL" id="QIX93871.1"/>
    </source>
</evidence>
<feature type="domain" description="Phage tail tape measure protein" evidence="2">
    <location>
        <begin position="373"/>
        <end position="589"/>
    </location>
</feature>
<reference evidence="3 5" key="1">
    <citation type="submission" date="2019-06" db="EMBL/GenBank/DDBJ databases">
        <title>Draft genome sequence of [Clostridium] clostridioforme NBRC 113352.</title>
        <authorList>
            <person name="Miura T."/>
            <person name="Furukawa M."/>
            <person name="Shimamura M."/>
            <person name="Ohyama Y."/>
            <person name="Yamazoe A."/>
            <person name="Kawasaki H."/>
        </authorList>
    </citation>
    <scope>NUCLEOTIDE SEQUENCE [LARGE SCALE GENOMIC DNA]</scope>
    <source>
        <strain evidence="3 5">NBRC 113352</strain>
    </source>
</reference>
<dbReference type="NCBIfam" id="TIGR01760">
    <property type="entry name" value="tape_meas_TP901"/>
    <property type="match status" value="1"/>
</dbReference>
<reference evidence="4 6" key="2">
    <citation type="submission" date="2019-11" db="EMBL/GenBank/DDBJ databases">
        <title>FDA dAtabase for Regulatory Grade micrObial Sequences (FDA-ARGOS): Supporting development and validation of Infectious Disease Dx tests.</title>
        <authorList>
            <person name="Turner S."/>
            <person name="Byrd R."/>
            <person name="Tallon L."/>
            <person name="Sadzewicz L."/>
            <person name="Vavikolanu K."/>
            <person name="Mehta A."/>
            <person name="Aluvathingal J."/>
            <person name="Nadendla S."/>
            <person name="Myers T."/>
            <person name="Yan Y."/>
            <person name="Sichtig H."/>
        </authorList>
    </citation>
    <scope>NUCLEOTIDE SEQUENCE [LARGE SCALE GENOMIC DNA]</scope>
    <source>
        <strain evidence="4 6">FDAARGOS_739</strain>
    </source>
</reference>
<dbReference type="EMBL" id="CP050964">
    <property type="protein sequence ID" value="QIX93871.1"/>
    <property type="molecule type" value="Genomic_DNA"/>
</dbReference>
<dbReference type="Proteomes" id="UP000501069">
    <property type="component" value="Chromosome"/>
</dbReference>
<accession>A0A829WFK4</accession>
<dbReference type="EMBL" id="BJLB01000001">
    <property type="protein sequence ID" value="GEA37653.1"/>
    <property type="molecule type" value="Genomic_DNA"/>
</dbReference>
<gene>
    <name evidence="3" type="ORF">Ccl03g_33660</name>
    <name evidence="4" type="ORF">FOC47_27010</name>
</gene>
<dbReference type="GeneID" id="57964856"/>
<organism evidence="3 5">
    <name type="scientific">Enterocloster clostridioformis</name>
    <dbReference type="NCBI Taxonomy" id="1531"/>
    <lineage>
        <taxon>Bacteria</taxon>
        <taxon>Bacillati</taxon>
        <taxon>Bacillota</taxon>
        <taxon>Clostridia</taxon>
        <taxon>Lachnospirales</taxon>
        <taxon>Lachnospiraceae</taxon>
        <taxon>Enterocloster</taxon>
    </lineage>
</organism>
<dbReference type="Pfam" id="PF10145">
    <property type="entry name" value="PhageMin_Tail"/>
    <property type="match status" value="1"/>
</dbReference>
<evidence type="ECO:0000313" key="5">
    <source>
        <dbReference type="Proteomes" id="UP000315200"/>
    </source>
</evidence>
<dbReference type="InterPro" id="IPR010090">
    <property type="entry name" value="Phage_tape_meas"/>
</dbReference>
<name>A0A829WFK4_9FIRM</name>
<sequence>MNDSFKIFLQAIIDDSSLTKVQKDLAKKRLEIQADIDFSDFAKNKADIEKQFRALSGIIKDILGDAVSDKQAVQWAKQYYKEIESGAKQAVKEQEKLVNAMAKGRESSEQARQAEEKRHQLAQDKAVNKALEEEYNLRQRIANKSKEIQLGIDTEKYSTQIVSIQQQLSKFGIESGESFLQASAALKQLEAAYNDMKFSSGDKRLDYEKEYQKLLEKTKNLITQIKSQKSNEIISNGDNRRISLINELNNYLQKNTAMTKQSKQQIIEWINTLNSADDMTRGTFDNLRAQFKGLDAELRAMNKLGLSWTDKFKQAIEKFGGWALATGSVMELWHWLRQMPQVVRELDTELVDLRKTTTATSSELKQFYSESNTTAKQLGVTTKEIISQASEWSRLGYAIKDAQTMSKNSAILEAISPDLSIQKATDGLVSTLKAFRLEADDSLDGIISKINIIGNTQAVSNGDIVDILTRSSSAMAAANNTLEQTIALGTAATEITRNADAVGTALKTISMRIRGYDEETEEYIGNIEQLSGEIASLTKSASTPGGISLFTDDSKDTYKSTYQILDDISKIWNELTDKNQAQLLEVLAGKRQGQIVSAMISNFDTAKTSLDSMTNSAGNAMQEMEVIYDSLDYKLNRLSETGTGIAQNLFDRDVMKNTVDGFTTIAEVIDFATEKLGLLGTLSVGASGIFGAKGLGLT</sequence>
<dbReference type="RefSeq" id="WP_002588813.1">
    <property type="nucleotide sequence ID" value="NZ_BJLB01000001.1"/>
</dbReference>
<dbReference type="AlphaFoldDB" id="A0A829WFK4"/>
<dbReference type="Proteomes" id="UP000315200">
    <property type="component" value="Unassembled WGS sequence"/>
</dbReference>
<evidence type="ECO:0000259" key="2">
    <source>
        <dbReference type="Pfam" id="PF10145"/>
    </source>
</evidence>
<proteinExistence type="predicted"/>
<protein>
    <submittedName>
        <fullName evidence="4">Phage tail tape measure protein</fullName>
    </submittedName>
</protein>
<evidence type="ECO:0000256" key="1">
    <source>
        <dbReference type="SAM" id="Coils"/>
    </source>
</evidence>
<evidence type="ECO:0000313" key="3">
    <source>
        <dbReference type="EMBL" id="GEA37653.1"/>
    </source>
</evidence>
<evidence type="ECO:0000313" key="6">
    <source>
        <dbReference type="Proteomes" id="UP000501069"/>
    </source>
</evidence>
<feature type="coiled-coil region" evidence="1">
    <location>
        <begin position="105"/>
        <end position="134"/>
    </location>
</feature>
<keyword evidence="1" id="KW-0175">Coiled coil</keyword>